<protein>
    <recommendedName>
        <fullName evidence="7">G-protein coupled receptors family 1 profile domain-containing protein</fullName>
    </recommendedName>
</protein>
<evidence type="ECO:0000256" key="5">
    <source>
        <dbReference type="RuleBase" id="RU000688"/>
    </source>
</evidence>
<dbReference type="Pfam" id="PF00001">
    <property type="entry name" value="7tm_1"/>
    <property type="match status" value="1"/>
</dbReference>
<evidence type="ECO:0000256" key="6">
    <source>
        <dbReference type="SAM" id="Phobius"/>
    </source>
</evidence>
<comment type="caution">
    <text evidence="8">The sequence shown here is derived from an EMBL/GenBank/DDBJ whole genome shotgun (WGS) entry which is preliminary data.</text>
</comment>
<feature type="transmembrane region" description="Helical" evidence="6">
    <location>
        <begin position="43"/>
        <end position="68"/>
    </location>
</feature>
<feature type="transmembrane region" description="Helical" evidence="6">
    <location>
        <begin position="226"/>
        <end position="243"/>
    </location>
</feature>
<keyword evidence="5" id="KW-0297">G-protein coupled receptor</keyword>
<comment type="subcellular location">
    <subcellularLocation>
        <location evidence="1">Membrane</location>
    </subcellularLocation>
</comment>
<evidence type="ECO:0000313" key="9">
    <source>
        <dbReference type="Proteomes" id="UP001159427"/>
    </source>
</evidence>
<dbReference type="Proteomes" id="UP001159427">
    <property type="component" value="Unassembled WGS sequence"/>
</dbReference>
<keyword evidence="3 6" id="KW-1133">Transmembrane helix</keyword>
<proteinExistence type="inferred from homology"/>
<dbReference type="PROSITE" id="PS00237">
    <property type="entry name" value="G_PROTEIN_RECEP_F1_1"/>
    <property type="match status" value="1"/>
</dbReference>
<dbReference type="PANTHER" id="PTHR45698">
    <property type="entry name" value="TRACE AMINE-ASSOCIATED RECEPTOR 19N-RELATED"/>
    <property type="match status" value="1"/>
</dbReference>
<feature type="transmembrane region" description="Helical" evidence="6">
    <location>
        <begin position="179"/>
        <end position="205"/>
    </location>
</feature>
<dbReference type="CDD" id="cd00637">
    <property type="entry name" value="7tm_classA_rhodopsin-like"/>
    <property type="match status" value="1"/>
</dbReference>
<dbReference type="Gene3D" id="1.20.1070.10">
    <property type="entry name" value="Rhodopsin 7-helix transmembrane proteins"/>
    <property type="match status" value="1"/>
</dbReference>
<feature type="transmembrane region" description="Helical" evidence="6">
    <location>
        <begin position="127"/>
        <end position="151"/>
    </location>
</feature>
<evidence type="ECO:0000259" key="7">
    <source>
        <dbReference type="PROSITE" id="PS50262"/>
    </source>
</evidence>
<comment type="similarity">
    <text evidence="5">Belongs to the G-protein coupled receptor 1 family.</text>
</comment>
<dbReference type="EMBL" id="CALNXI010003490">
    <property type="protein sequence ID" value="CAH3193451.1"/>
    <property type="molecule type" value="Genomic_DNA"/>
</dbReference>
<dbReference type="PROSITE" id="PS50262">
    <property type="entry name" value="G_PROTEIN_RECEP_F1_2"/>
    <property type="match status" value="1"/>
</dbReference>
<sequence>MSESTEIAVTIVTSVLIITSIAGNSFVCAIIKKNRDMRNPIDYLLVNLAVADIIYTTFSLPGVVLGYTNSHPEGVTGKVFCIALTRGTITWVGAFSSVLTLVAIATERYLSVIYPVGGKGKFTMRRLKIIIPCFWVFSLFLQIPGVINMALDNEFRKRESKFCTMRPLSYKNWLRKGSFFLWFSMVVISIAVMIGLYSRVVYSLWTRNNNVELTHRQKAVLKVRKRVTLMIVTVSAIFGITWLPDTIMHTVEVTTSLKFGPVVFPIVHTIIMFNCAVNPFVYALINQRFREKMRRMLYCSSRLLEPRSRSKSQSHSIELVITQPRA</sequence>
<dbReference type="InterPro" id="IPR017452">
    <property type="entry name" value="GPCR_Rhodpsn_7TM"/>
</dbReference>
<keyword evidence="4 6" id="KW-0472">Membrane</keyword>
<reference evidence="8 9" key="1">
    <citation type="submission" date="2022-05" db="EMBL/GenBank/DDBJ databases">
        <authorList>
            <consortium name="Genoscope - CEA"/>
            <person name="William W."/>
        </authorList>
    </citation>
    <scope>NUCLEOTIDE SEQUENCE [LARGE SCALE GENOMIC DNA]</scope>
</reference>
<keyword evidence="5" id="KW-0675">Receptor</keyword>
<dbReference type="SMART" id="SM01381">
    <property type="entry name" value="7TM_GPCR_Srsx"/>
    <property type="match status" value="1"/>
</dbReference>
<gene>
    <name evidence="8" type="ORF">PEVE_00025857</name>
</gene>
<keyword evidence="5" id="KW-0807">Transducer</keyword>
<keyword evidence="2 5" id="KW-0812">Transmembrane</keyword>
<feature type="transmembrane region" description="Helical" evidence="6">
    <location>
        <begin position="263"/>
        <end position="285"/>
    </location>
</feature>
<organism evidence="8 9">
    <name type="scientific">Porites evermanni</name>
    <dbReference type="NCBI Taxonomy" id="104178"/>
    <lineage>
        <taxon>Eukaryota</taxon>
        <taxon>Metazoa</taxon>
        <taxon>Cnidaria</taxon>
        <taxon>Anthozoa</taxon>
        <taxon>Hexacorallia</taxon>
        <taxon>Scleractinia</taxon>
        <taxon>Fungiina</taxon>
        <taxon>Poritidae</taxon>
        <taxon>Porites</taxon>
    </lineage>
</organism>
<dbReference type="SUPFAM" id="SSF81321">
    <property type="entry name" value="Family A G protein-coupled receptor-like"/>
    <property type="match status" value="1"/>
</dbReference>
<evidence type="ECO:0000313" key="8">
    <source>
        <dbReference type="EMBL" id="CAH3193451.1"/>
    </source>
</evidence>
<feature type="transmembrane region" description="Helical" evidence="6">
    <location>
        <begin position="88"/>
        <end position="106"/>
    </location>
</feature>
<dbReference type="PRINTS" id="PR00237">
    <property type="entry name" value="GPCRRHODOPSN"/>
</dbReference>
<evidence type="ECO:0000256" key="3">
    <source>
        <dbReference type="ARBA" id="ARBA00022989"/>
    </source>
</evidence>
<feature type="transmembrane region" description="Helical" evidence="6">
    <location>
        <begin position="6"/>
        <end position="31"/>
    </location>
</feature>
<keyword evidence="9" id="KW-1185">Reference proteome</keyword>
<name>A0ABN8SPB0_9CNID</name>
<evidence type="ECO:0000256" key="4">
    <source>
        <dbReference type="ARBA" id="ARBA00023136"/>
    </source>
</evidence>
<evidence type="ECO:0000256" key="1">
    <source>
        <dbReference type="ARBA" id="ARBA00004370"/>
    </source>
</evidence>
<accession>A0ABN8SPB0</accession>
<feature type="domain" description="G-protein coupled receptors family 1 profile" evidence="7">
    <location>
        <begin position="23"/>
        <end position="282"/>
    </location>
</feature>
<dbReference type="InterPro" id="IPR000276">
    <property type="entry name" value="GPCR_Rhodpsn"/>
</dbReference>
<evidence type="ECO:0000256" key="2">
    <source>
        <dbReference type="ARBA" id="ARBA00022692"/>
    </source>
</evidence>
<dbReference type="PANTHER" id="PTHR45698:SF1">
    <property type="entry name" value="TRACE AMINE-ASSOCIATED RECEPTOR 13C-LIKE"/>
    <property type="match status" value="1"/>
</dbReference>